<keyword evidence="2 8" id="KW-0436">Ligase</keyword>
<keyword evidence="4 8" id="KW-0067">ATP-binding</keyword>
<dbReference type="SUPFAM" id="SSF109604">
    <property type="entry name" value="HD-domain/PDEase-like"/>
    <property type="match status" value="1"/>
</dbReference>
<comment type="subcellular location">
    <subcellularLocation>
        <location evidence="8">Cytoplasm</location>
    </subcellularLocation>
</comment>
<dbReference type="GO" id="GO:0004820">
    <property type="term" value="F:glycine-tRNA ligase activity"/>
    <property type="evidence" value="ECO:0007669"/>
    <property type="project" value="UniProtKB-UniRule"/>
</dbReference>
<keyword evidence="5 8" id="KW-0648">Protein biosynthesis</keyword>
<accession>A0A2N6UH45</accession>
<evidence type="ECO:0000256" key="8">
    <source>
        <dbReference type="HAMAP-Rule" id="MF_00255"/>
    </source>
</evidence>
<evidence type="ECO:0000313" key="9">
    <source>
        <dbReference type="EMBL" id="PMC80931.1"/>
    </source>
</evidence>
<evidence type="ECO:0000313" key="10">
    <source>
        <dbReference type="Proteomes" id="UP000235658"/>
    </source>
</evidence>
<dbReference type="PRINTS" id="PR01045">
    <property type="entry name" value="TRNASYNTHGB"/>
</dbReference>
<comment type="subunit">
    <text evidence="8">Tetramer of two alpha and two beta subunits.</text>
</comment>
<evidence type="ECO:0000256" key="6">
    <source>
        <dbReference type="ARBA" id="ARBA00023146"/>
    </source>
</evidence>
<dbReference type="HAMAP" id="MF_00255">
    <property type="entry name" value="Gly_tRNA_synth_beta"/>
    <property type="match status" value="1"/>
</dbReference>
<dbReference type="AlphaFoldDB" id="A0A2N6UH45"/>
<dbReference type="EMBL" id="PNHP01000006">
    <property type="protein sequence ID" value="PMC80931.1"/>
    <property type="molecule type" value="Genomic_DNA"/>
</dbReference>
<keyword evidence="8" id="KW-0963">Cytoplasm</keyword>
<dbReference type="InterPro" id="IPR015944">
    <property type="entry name" value="Gly-tRNA-synth_bsu"/>
</dbReference>
<dbReference type="GO" id="GO:0006426">
    <property type="term" value="P:glycyl-tRNA aminoacylation"/>
    <property type="evidence" value="ECO:0007669"/>
    <property type="project" value="UniProtKB-UniRule"/>
</dbReference>
<dbReference type="InterPro" id="IPR006194">
    <property type="entry name" value="Gly-tRNA-synth_heterodimer"/>
</dbReference>
<protein>
    <recommendedName>
        <fullName evidence="8">Glycine--tRNA ligase beta subunit</fullName>
        <ecNumber evidence="8">6.1.1.14</ecNumber>
    </recommendedName>
    <alternativeName>
        <fullName evidence="8">Glycyl-tRNA synthetase beta subunit</fullName>
        <shortName evidence="8">GlyRS</shortName>
    </alternativeName>
</protein>
<dbReference type="RefSeq" id="WP_102198429.1">
    <property type="nucleotide sequence ID" value="NZ_PNHP01000006.1"/>
</dbReference>
<evidence type="ECO:0000256" key="2">
    <source>
        <dbReference type="ARBA" id="ARBA00022598"/>
    </source>
</evidence>
<reference evidence="9 10" key="1">
    <citation type="submission" date="2017-09" db="EMBL/GenBank/DDBJ databases">
        <title>Bacterial strain isolated from the female urinary microbiota.</title>
        <authorList>
            <person name="Thomas-White K."/>
            <person name="Kumar N."/>
            <person name="Forster S."/>
            <person name="Putonti C."/>
            <person name="Lawley T."/>
            <person name="Wolfe A.J."/>
        </authorList>
    </citation>
    <scope>NUCLEOTIDE SEQUENCE [LARGE SCALE GENOMIC DNA]</scope>
    <source>
        <strain evidence="9 10">UMB0204</strain>
    </source>
</reference>
<comment type="caution">
    <text evidence="9">The sequence shown here is derived from an EMBL/GenBank/DDBJ whole genome shotgun (WGS) entry which is preliminary data.</text>
</comment>
<dbReference type="Pfam" id="PF02092">
    <property type="entry name" value="tRNA_synt_2f"/>
    <property type="match status" value="1"/>
</dbReference>
<dbReference type="GO" id="GO:0005829">
    <property type="term" value="C:cytosol"/>
    <property type="evidence" value="ECO:0007669"/>
    <property type="project" value="TreeGrafter"/>
</dbReference>
<name>A0A2N6UH45_9FIRM</name>
<proteinExistence type="inferred from homology"/>
<evidence type="ECO:0000256" key="7">
    <source>
        <dbReference type="ARBA" id="ARBA00047937"/>
    </source>
</evidence>
<organism evidence="9 10">
    <name type="scientific">Anaerococcus hydrogenalis</name>
    <dbReference type="NCBI Taxonomy" id="33029"/>
    <lineage>
        <taxon>Bacteria</taxon>
        <taxon>Bacillati</taxon>
        <taxon>Bacillota</taxon>
        <taxon>Tissierellia</taxon>
        <taxon>Tissierellales</taxon>
        <taxon>Peptoniphilaceae</taxon>
        <taxon>Anaerococcus</taxon>
    </lineage>
</organism>
<evidence type="ECO:0000256" key="1">
    <source>
        <dbReference type="ARBA" id="ARBA00008226"/>
    </source>
</evidence>
<comment type="similarity">
    <text evidence="1 8">Belongs to the class-II aminoacyl-tRNA synthetase family.</text>
</comment>
<gene>
    <name evidence="8" type="primary">glyS</name>
    <name evidence="9" type="ORF">CJ192_08140</name>
</gene>
<comment type="catalytic activity">
    <reaction evidence="7 8">
        <text>tRNA(Gly) + glycine + ATP = glycyl-tRNA(Gly) + AMP + diphosphate</text>
        <dbReference type="Rhea" id="RHEA:16013"/>
        <dbReference type="Rhea" id="RHEA-COMP:9664"/>
        <dbReference type="Rhea" id="RHEA-COMP:9683"/>
        <dbReference type="ChEBI" id="CHEBI:30616"/>
        <dbReference type="ChEBI" id="CHEBI:33019"/>
        <dbReference type="ChEBI" id="CHEBI:57305"/>
        <dbReference type="ChEBI" id="CHEBI:78442"/>
        <dbReference type="ChEBI" id="CHEBI:78522"/>
        <dbReference type="ChEBI" id="CHEBI:456215"/>
        <dbReference type="EC" id="6.1.1.14"/>
    </reaction>
</comment>
<dbReference type="EC" id="6.1.1.14" evidence="8"/>
<evidence type="ECO:0000256" key="3">
    <source>
        <dbReference type="ARBA" id="ARBA00022741"/>
    </source>
</evidence>
<keyword evidence="3 8" id="KW-0547">Nucleotide-binding</keyword>
<keyword evidence="6 8" id="KW-0030">Aminoacyl-tRNA synthetase</keyword>
<evidence type="ECO:0000256" key="4">
    <source>
        <dbReference type="ARBA" id="ARBA00022840"/>
    </source>
</evidence>
<dbReference type="Proteomes" id="UP000235658">
    <property type="component" value="Unassembled WGS sequence"/>
</dbReference>
<sequence>MSKYLLEIGVEEFPSAYINSTKKQLEEKFKKLIEENKLSLEEIKVESTPRRFAILLDGLEENKSEELVSVKGPSKKIAYDNEGNPSKALLGFLRGQKADISDVIIKDFKGEEYVYVEKKEESPSIKEVLQKNIYDLVKSLNFPRSMRWGGRSIRFARPIRYFLSLLDDEILDFDAEGIKVSNTTKGHRVLGKSEIVVDKIDSYLDLLKENFVILSYKERREIILRGLNRYAKEIGGKFLKDEDLLEEVINIVEYPTVLMGELDHEYLKLPKEVIITPMKDHQRYFPIVDDNESLMPYFLLVRNGDDYAKENVISGNKKVLTARLEDAKFFYDIDNNKKLEEYVDQLDRLTFFEGLGSMKQKTERLISLSKNYLEEFKLGEDVSDNLLRAAYLSKADLVTKMVIEFTELQGTMGRIYATNSGENIQVANAIEEAYKPRSSEDSLPKSVAGIVLSIADKIDTITGHYIIEDYVTGSQDPFGLRRSAIGVINIIADKKIDVDIKDLVKDSLFVYTEKNELSFDYNQTLEKITEFFIDRLKNMMNDKGYRYDLVNAVLNTGESNVLSVIEKVKALEEFVGQDDSEEILNYFTRINNFTKDFDSIDVNVEKLDEGLEKQYYDCINNLESEKYLGQKLYQKALEEIASTRQIGNDYLDNTMIMVDDEEIKNNRLALLNKLAKDISRVFNIKDLVK</sequence>
<dbReference type="GeneID" id="84579151"/>
<dbReference type="GO" id="GO:0005524">
    <property type="term" value="F:ATP binding"/>
    <property type="evidence" value="ECO:0007669"/>
    <property type="project" value="UniProtKB-UniRule"/>
</dbReference>
<evidence type="ECO:0000256" key="5">
    <source>
        <dbReference type="ARBA" id="ARBA00022917"/>
    </source>
</evidence>
<dbReference type="NCBIfam" id="TIGR00211">
    <property type="entry name" value="glyS"/>
    <property type="match status" value="1"/>
</dbReference>
<dbReference type="PANTHER" id="PTHR30075:SF2">
    <property type="entry name" value="GLYCINE--TRNA LIGASE, CHLOROPLASTIC_MITOCHONDRIAL 2"/>
    <property type="match status" value="1"/>
</dbReference>
<dbReference type="PANTHER" id="PTHR30075">
    <property type="entry name" value="GLYCYL-TRNA SYNTHETASE"/>
    <property type="match status" value="1"/>
</dbReference>
<dbReference type="PROSITE" id="PS50861">
    <property type="entry name" value="AA_TRNA_LIGASE_II_GLYAB"/>
    <property type="match status" value="1"/>
</dbReference>